<proteinExistence type="predicted"/>
<dbReference type="AlphaFoldDB" id="A0AAD4DP22"/>
<evidence type="ECO:0000313" key="3">
    <source>
        <dbReference type="Proteomes" id="UP001195769"/>
    </source>
</evidence>
<evidence type="ECO:0000313" key="2">
    <source>
        <dbReference type="EMBL" id="KAG1887463.1"/>
    </source>
</evidence>
<protein>
    <submittedName>
        <fullName evidence="2">Uncharacterized protein</fullName>
    </submittedName>
</protein>
<dbReference type="EMBL" id="JABBWK010000210">
    <property type="protein sequence ID" value="KAG1887463.1"/>
    <property type="molecule type" value="Genomic_DNA"/>
</dbReference>
<reference evidence="2" key="1">
    <citation type="journal article" date="2020" name="New Phytol.">
        <title>Comparative genomics reveals dynamic genome evolution in host specialist ectomycorrhizal fungi.</title>
        <authorList>
            <person name="Lofgren L.A."/>
            <person name="Nguyen N.H."/>
            <person name="Vilgalys R."/>
            <person name="Ruytinx J."/>
            <person name="Liao H.L."/>
            <person name="Branco S."/>
            <person name="Kuo A."/>
            <person name="LaButti K."/>
            <person name="Lipzen A."/>
            <person name="Andreopoulos W."/>
            <person name="Pangilinan J."/>
            <person name="Riley R."/>
            <person name="Hundley H."/>
            <person name="Na H."/>
            <person name="Barry K."/>
            <person name="Grigoriev I.V."/>
            <person name="Stajich J.E."/>
            <person name="Kennedy P.G."/>
        </authorList>
    </citation>
    <scope>NUCLEOTIDE SEQUENCE</scope>
    <source>
        <strain evidence="2">FC203</strain>
    </source>
</reference>
<dbReference type="Proteomes" id="UP001195769">
    <property type="component" value="Unassembled WGS sequence"/>
</dbReference>
<organism evidence="2 3">
    <name type="scientific">Suillus fuscotomentosus</name>
    <dbReference type="NCBI Taxonomy" id="1912939"/>
    <lineage>
        <taxon>Eukaryota</taxon>
        <taxon>Fungi</taxon>
        <taxon>Dikarya</taxon>
        <taxon>Basidiomycota</taxon>
        <taxon>Agaricomycotina</taxon>
        <taxon>Agaricomycetes</taxon>
        <taxon>Agaricomycetidae</taxon>
        <taxon>Boletales</taxon>
        <taxon>Suillineae</taxon>
        <taxon>Suillaceae</taxon>
        <taxon>Suillus</taxon>
    </lineage>
</organism>
<dbReference type="RefSeq" id="XP_041216867.1">
    <property type="nucleotide sequence ID" value="XM_041377999.1"/>
</dbReference>
<feature type="compositionally biased region" description="Basic and acidic residues" evidence="1">
    <location>
        <begin position="39"/>
        <end position="52"/>
    </location>
</feature>
<sequence>MQLKTSCCQSATTDSASSRSVGSLEDCLTGKVWSGCGEGHGDGEQDDMRGNGEADGSDDDIEGSDEEDEAIDDEEEKVRDNDEEARDVDVEARDDDVEARDDTDDEDNKTGQPSKHRSDREEGTLPVILAIVGPRLQISMLSYKDNARLTAPEHWEILNRTRVWYSFGTVPQQFESNEAPWNFAPAHFPTAIFFGNQLAETGNLRSKSHVQSVALPAEASGVTHETSGSSAVVDLMRTRKERWYSCKRRCKGKKLRSIKLQLS</sequence>
<keyword evidence="3" id="KW-1185">Reference proteome</keyword>
<evidence type="ECO:0000256" key="1">
    <source>
        <dbReference type="SAM" id="MobiDB-lite"/>
    </source>
</evidence>
<comment type="caution">
    <text evidence="2">The sequence shown here is derived from an EMBL/GenBank/DDBJ whole genome shotgun (WGS) entry which is preliminary data.</text>
</comment>
<name>A0AAD4DP22_9AGAM</name>
<feature type="compositionally biased region" description="Acidic residues" evidence="1">
    <location>
        <begin position="55"/>
        <end position="107"/>
    </location>
</feature>
<accession>A0AAD4DP22</accession>
<dbReference type="GeneID" id="64672297"/>
<feature type="region of interest" description="Disordered" evidence="1">
    <location>
        <begin position="1"/>
        <end position="122"/>
    </location>
</feature>
<feature type="compositionally biased region" description="Polar residues" evidence="1">
    <location>
        <begin position="1"/>
        <end position="21"/>
    </location>
</feature>
<gene>
    <name evidence="2" type="ORF">F5891DRAFT_988299</name>
</gene>